<keyword evidence="14" id="KW-1185">Reference proteome</keyword>
<dbReference type="GO" id="GO:0008412">
    <property type="term" value="F:4-hydroxybenzoate polyprenyltransferase activity"/>
    <property type="evidence" value="ECO:0007669"/>
    <property type="project" value="UniProtKB-UniRule"/>
</dbReference>
<dbReference type="UniPathway" id="UPA00232"/>
<feature type="transmembrane region" description="Helical" evidence="11">
    <location>
        <begin position="231"/>
        <end position="251"/>
    </location>
</feature>
<dbReference type="InterPro" id="IPR006370">
    <property type="entry name" value="HB_polyprenyltransferase-like"/>
</dbReference>
<proteinExistence type="inferred from homology"/>
<evidence type="ECO:0000256" key="9">
    <source>
        <dbReference type="ARBA" id="ARBA00022989"/>
    </source>
</evidence>
<dbReference type="CDD" id="cd13959">
    <property type="entry name" value="PT_UbiA_COQ2"/>
    <property type="match status" value="1"/>
</dbReference>
<dbReference type="HAMAP" id="MF_01635">
    <property type="entry name" value="UbiA"/>
    <property type="match status" value="1"/>
</dbReference>
<dbReference type="InterPro" id="IPR044878">
    <property type="entry name" value="UbiA_sf"/>
</dbReference>
<dbReference type="GO" id="GO:0005886">
    <property type="term" value="C:plasma membrane"/>
    <property type="evidence" value="ECO:0007669"/>
    <property type="project" value="UniProtKB-SubCell"/>
</dbReference>
<evidence type="ECO:0000256" key="7">
    <source>
        <dbReference type="ARBA" id="ARBA00022688"/>
    </source>
</evidence>
<comment type="catalytic activity">
    <reaction evidence="11">
        <text>all-trans-octaprenyl diphosphate + 4-hydroxybenzoate = 4-hydroxy-3-(all-trans-octaprenyl)benzoate + diphosphate</text>
        <dbReference type="Rhea" id="RHEA:27782"/>
        <dbReference type="ChEBI" id="CHEBI:1617"/>
        <dbReference type="ChEBI" id="CHEBI:17879"/>
        <dbReference type="ChEBI" id="CHEBI:33019"/>
        <dbReference type="ChEBI" id="CHEBI:57711"/>
        <dbReference type="EC" id="2.5.1.39"/>
    </reaction>
</comment>
<evidence type="ECO:0000256" key="8">
    <source>
        <dbReference type="ARBA" id="ARBA00022692"/>
    </source>
</evidence>
<comment type="similarity">
    <text evidence="3 11">Belongs to the UbiA prenyltransferase family.</text>
</comment>
<dbReference type="Pfam" id="PF01040">
    <property type="entry name" value="UbiA"/>
    <property type="match status" value="1"/>
</dbReference>
<protein>
    <recommendedName>
        <fullName evidence="11 12">4-hydroxybenzoate octaprenyltransferase</fullName>
        <ecNumber evidence="11 12">2.5.1.39</ecNumber>
    </recommendedName>
    <alternativeName>
        <fullName evidence="11">4-HB polyprenyltransferase</fullName>
    </alternativeName>
</protein>
<evidence type="ECO:0000256" key="2">
    <source>
        <dbReference type="ARBA" id="ARBA00004141"/>
    </source>
</evidence>
<feature type="transmembrane region" description="Helical" evidence="11">
    <location>
        <begin position="111"/>
        <end position="128"/>
    </location>
</feature>
<evidence type="ECO:0000256" key="12">
    <source>
        <dbReference type="NCBIfam" id="TIGR01474"/>
    </source>
</evidence>
<feature type="transmembrane region" description="Helical" evidence="11">
    <location>
        <begin position="163"/>
        <end position="183"/>
    </location>
</feature>
<evidence type="ECO:0000256" key="6">
    <source>
        <dbReference type="ARBA" id="ARBA00022679"/>
    </source>
</evidence>
<keyword evidence="6 11" id="KW-0808">Transferase</keyword>
<dbReference type="PANTHER" id="PTHR11048">
    <property type="entry name" value="PRENYLTRANSFERASES"/>
    <property type="match status" value="1"/>
</dbReference>
<sequence>MKVKAYWRLMRFDKPVGILLLWFPTAWALWLANKGMPTPNLFILFLLGTVLMRAAGCVINDIADRNIDKHVNRTKSRPLTAGEISLPEAFLLLMVLLVLSLFILLQLPRDCFFLAIVALIISFVYPFCKRFLDAPQFILGLAFSMGIPMAYIASGISLNKECLLLFFINFSWIVVYDTMYAMADKADDLRIGVKSTAIYFDHYDRIIIGLLQLFFHGLWLFWALLNHLNNFFYLCWFVAAAILVYQQILITKREPQKCFKAFIVSVYYGAFMWLAIGTGS</sequence>
<keyword evidence="9 11" id="KW-1133">Transmembrane helix</keyword>
<dbReference type="RefSeq" id="WP_031565581.1">
    <property type="nucleotide sequence ID" value="NZ_CAAAIS010000003.1"/>
</dbReference>
<keyword evidence="4 11" id="KW-1003">Cell membrane</keyword>
<dbReference type="OrthoDB" id="9782418at2"/>
<dbReference type="InterPro" id="IPR000537">
    <property type="entry name" value="UbiA_prenyltransferase"/>
</dbReference>
<gene>
    <name evidence="11 13" type="primary">ubiA</name>
    <name evidence="13" type="ORF">NCTC11532_01602</name>
</gene>
<comment type="function">
    <text evidence="11">Catalyzes the prenylation of para-hydroxybenzoate (PHB) with an all-trans polyprenyl group. Mediates the second step in the final reaction sequence of ubiquinone-8 (UQ-8) biosynthesis, which is the condensation of the polyisoprenoid side chain with PHB, generating the first membrane-bound Q intermediate 3-octaprenyl-4-hydroxybenzoate.</text>
</comment>
<dbReference type="NCBIfam" id="TIGR01474">
    <property type="entry name" value="ubiA_proteo"/>
    <property type="match status" value="1"/>
</dbReference>
<evidence type="ECO:0000256" key="10">
    <source>
        <dbReference type="ARBA" id="ARBA00023136"/>
    </source>
</evidence>
<keyword evidence="10 11" id="KW-0472">Membrane</keyword>
<keyword evidence="8 11" id="KW-0812">Transmembrane</keyword>
<reference evidence="13 14" key="1">
    <citation type="submission" date="2018-06" db="EMBL/GenBank/DDBJ databases">
        <authorList>
            <consortium name="Pathogen Informatics"/>
            <person name="Doyle S."/>
        </authorList>
    </citation>
    <scope>NUCLEOTIDE SEQUENCE [LARGE SCALE GENOMIC DNA]</scope>
    <source>
        <strain evidence="13 14">NCTC11532</strain>
    </source>
</reference>
<evidence type="ECO:0000313" key="13">
    <source>
        <dbReference type="EMBL" id="STY29416.1"/>
    </source>
</evidence>
<dbReference type="GO" id="GO:0006744">
    <property type="term" value="P:ubiquinone biosynthetic process"/>
    <property type="evidence" value="ECO:0007669"/>
    <property type="project" value="UniProtKB-UniRule"/>
</dbReference>
<dbReference type="Gene3D" id="1.20.120.1780">
    <property type="entry name" value="UbiA prenyltransferase"/>
    <property type="match status" value="1"/>
</dbReference>
<dbReference type="Proteomes" id="UP000255297">
    <property type="component" value="Unassembled WGS sequence"/>
</dbReference>
<dbReference type="Gene3D" id="1.10.357.140">
    <property type="entry name" value="UbiA prenyltransferase"/>
    <property type="match status" value="1"/>
</dbReference>
<dbReference type="FunFam" id="1.10.357.140:FF:000008">
    <property type="entry name" value="4-hydroxybenzoate octaprenyltransferase"/>
    <property type="match status" value="1"/>
</dbReference>
<comment type="subcellular location">
    <subcellularLocation>
        <location evidence="11">Cell inner membrane</location>
        <topology evidence="11">Multi-pass membrane protein</topology>
    </subcellularLocation>
    <subcellularLocation>
        <location evidence="2">Membrane</location>
        <topology evidence="2">Multi-pass membrane protein</topology>
    </subcellularLocation>
</comment>
<evidence type="ECO:0000256" key="5">
    <source>
        <dbReference type="ARBA" id="ARBA00022519"/>
    </source>
</evidence>
<comment type="pathway">
    <text evidence="11">Cofactor biosynthesis; ubiquinone biosynthesis.</text>
</comment>
<comment type="cofactor">
    <cofactor evidence="1 11">
        <name>Mg(2+)</name>
        <dbReference type="ChEBI" id="CHEBI:18420"/>
    </cofactor>
</comment>
<evidence type="ECO:0000256" key="3">
    <source>
        <dbReference type="ARBA" id="ARBA00005985"/>
    </source>
</evidence>
<dbReference type="EC" id="2.5.1.39" evidence="11 12"/>
<feature type="transmembrane region" description="Helical" evidence="11">
    <location>
        <begin position="203"/>
        <end position="225"/>
    </location>
</feature>
<dbReference type="FunFam" id="1.20.120.1780:FF:000001">
    <property type="entry name" value="4-hydroxybenzoate octaprenyltransferase"/>
    <property type="match status" value="1"/>
</dbReference>
<dbReference type="PANTHER" id="PTHR11048:SF28">
    <property type="entry name" value="4-HYDROXYBENZOATE POLYPRENYLTRANSFERASE, MITOCHONDRIAL"/>
    <property type="match status" value="1"/>
</dbReference>
<dbReference type="InterPro" id="IPR030470">
    <property type="entry name" value="UbiA_prenylTrfase_CS"/>
</dbReference>
<evidence type="ECO:0000256" key="1">
    <source>
        <dbReference type="ARBA" id="ARBA00001946"/>
    </source>
</evidence>
<keyword evidence="5 11" id="KW-0997">Cell inner membrane</keyword>
<dbReference type="AlphaFoldDB" id="A0A378LR74"/>
<dbReference type="EMBL" id="UGPB01000001">
    <property type="protein sequence ID" value="STY29416.1"/>
    <property type="molecule type" value="Genomic_DNA"/>
</dbReference>
<dbReference type="InterPro" id="IPR039653">
    <property type="entry name" value="Prenyltransferase"/>
</dbReference>
<organism evidence="13 14">
    <name type="scientific">Legionella wadsworthii</name>
    <dbReference type="NCBI Taxonomy" id="28088"/>
    <lineage>
        <taxon>Bacteria</taxon>
        <taxon>Pseudomonadati</taxon>
        <taxon>Pseudomonadota</taxon>
        <taxon>Gammaproteobacteria</taxon>
        <taxon>Legionellales</taxon>
        <taxon>Legionellaceae</taxon>
        <taxon>Legionella</taxon>
    </lineage>
</organism>
<dbReference type="STRING" id="1122170.GCA_000701265_00885"/>
<feature type="transmembrane region" description="Helical" evidence="11">
    <location>
        <begin position="84"/>
        <end position="105"/>
    </location>
</feature>
<accession>A0A378LR74</accession>
<feature type="transmembrane region" description="Helical" evidence="11">
    <location>
        <begin position="137"/>
        <end position="157"/>
    </location>
</feature>
<keyword evidence="7 11" id="KW-0831">Ubiquinone biosynthesis</keyword>
<name>A0A378LR74_9GAMM</name>
<evidence type="ECO:0000256" key="4">
    <source>
        <dbReference type="ARBA" id="ARBA00022475"/>
    </source>
</evidence>
<dbReference type="PROSITE" id="PS00943">
    <property type="entry name" value="UBIA"/>
    <property type="match status" value="1"/>
</dbReference>
<feature type="transmembrane region" description="Helical" evidence="11">
    <location>
        <begin position="38"/>
        <end position="63"/>
    </location>
</feature>
<keyword evidence="11" id="KW-0460">Magnesium</keyword>
<evidence type="ECO:0000313" key="14">
    <source>
        <dbReference type="Proteomes" id="UP000255297"/>
    </source>
</evidence>
<evidence type="ECO:0000256" key="11">
    <source>
        <dbReference type="HAMAP-Rule" id="MF_01635"/>
    </source>
</evidence>
<feature type="transmembrane region" description="Helical" evidence="11">
    <location>
        <begin position="258"/>
        <end position="276"/>
    </location>
</feature>